<gene>
    <name evidence="2" type="ORF">MIMGU_mgv1a023169mg</name>
</gene>
<dbReference type="AlphaFoldDB" id="A0A022R1X7"/>
<evidence type="ECO:0000259" key="1">
    <source>
        <dbReference type="SMART" id="SM00256"/>
    </source>
</evidence>
<feature type="domain" description="F-box" evidence="1">
    <location>
        <begin position="22"/>
        <end position="63"/>
    </location>
</feature>
<reference evidence="2 3" key="1">
    <citation type="journal article" date="2013" name="Proc. Natl. Acad. Sci. U.S.A.">
        <title>Fine-scale variation in meiotic recombination in Mimulus inferred from population shotgun sequencing.</title>
        <authorList>
            <person name="Hellsten U."/>
            <person name="Wright K.M."/>
            <person name="Jenkins J."/>
            <person name="Shu S."/>
            <person name="Yuan Y."/>
            <person name="Wessler S.R."/>
            <person name="Schmutz J."/>
            <person name="Willis J.H."/>
            <person name="Rokhsar D.S."/>
        </authorList>
    </citation>
    <scope>NUCLEOTIDE SEQUENCE [LARGE SCALE GENOMIC DNA]</scope>
    <source>
        <strain evidence="3">cv. DUN x IM62</strain>
    </source>
</reference>
<dbReference type="CDD" id="cd22157">
    <property type="entry name" value="F-box_AtFBW1-like"/>
    <property type="match status" value="1"/>
</dbReference>
<dbReference type="Proteomes" id="UP000030748">
    <property type="component" value="Unassembled WGS sequence"/>
</dbReference>
<dbReference type="Pfam" id="PF00646">
    <property type="entry name" value="F-box"/>
    <property type="match status" value="1"/>
</dbReference>
<name>A0A022R1X7_ERYGU</name>
<dbReference type="PANTHER" id="PTHR31672">
    <property type="entry name" value="BNACNNG10540D PROTEIN"/>
    <property type="match status" value="1"/>
</dbReference>
<dbReference type="Gene3D" id="1.20.1280.50">
    <property type="match status" value="1"/>
</dbReference>
<organism evidence="2 3">
    <name type="scientific">Erythranthe guttata</name>
    <name type="common">Yellow monkey flower</name>
    <name type="synonym">Mimulus guttatus</name>
    <dbReference type="NCBI Taxonomy" id="4155"/>
    <lineage>
        <taxon>Eukaryota</taxon>
        <taxon>Viridiplantae</taxon>
        <taxon>Streptophyta</taxon>
        <taxon>Embryophyta</taxon>
        <taxon>Tracheophyta</taxon>
        <taxon>Spermatophyta</taxon>
        <taxon>Magnoliopsida</taxon>
        <taxon>eudicotyledons</taxon>
        <taxon>Gunneridae</taxon>
        <taxon>Pentapetalae</taxon>
        <taxon>asterids</taxon>
        <taxon>lamiids</taxon>
        <taxon>Lamiales</taxon>
        <taxon>Phrymaceae</taxon>
        <taxon>Erythranthe</taxon>
    </lineage>
</organism>
<dbReference type="SMART" id="SM00256">
    <property type="entry name" value="FBOX"/>
    <property type="match status" value="1"/>
</dbReference>
<dbReference type="InterPro" id="IPR001810">
    <property type="entry name" value="F-box_dom"/>
</dbReference>
<dbReference type="SUPFAM" id="SSF81383">
    <property type="entry name" value="F-box domain"/>
    <property type="match status" value="1"/>
</dbReference>
<feature type="non-terminal residue" evidence="2">
    <location>
        <position position="117"/>
    </location>
</feature>
<evidence type="ECO:0000313" key="3">
    <source>
        <dbReference type="Proteomes" id="UP000030748"/>
    </source>
</evidence>
<dbReference type="EMBL" id="KI630827">
    <property type="protein sequence ID" value="EYU32835.1"/>
    <property type="molecule type" value="Genomic_DNA"/>
</dbReference>
<dbReference type="InterPro" id="IPR050796">
    <property type="entry name" value="SCF_F-box_component"/>
</dbReference>
<evidence type="ECO:0000313" key="2">
    <source>
        <dbReference type="EMBL" id="EYU32835.1"/>
    </source>
</evidence>
<proteinExistence type="predicted"/>
<dbReference type="InterPro" id="IPR036047">
    <property type="entry name" value="F-box-like_dom_sf"/>
</dbReference>
<accession>A0A022R1X7</accession>
<protein>
    <recommendedName>
        <fullName evidence="1">F-box domain-containing protein</fullName>
    </recommendedName>
</protein>
<sequence length="117" mass="13495">MGSMSSKRSRVDKRSKTMHGDLPEEIIEEILLCNLPVKTLLRFKCVSKQWRSLISSKHFVERHLAKNSSSLDHRKLVVLHPDLPNRSFRSCSLQSLHDNSNITSFDHHPLDDLIPLI</sequence>
<dbReference type="PANTHER" id="PTHR31672:SF13">
    <property type="entry name" value="F-BOX PROTEIN CPR30-LIKE"/>
    <property type="match status" value="1"/>
</dbReference>
<keyword evidence="3" id="KW-1185">Reference proteome</keyword>